<keyword evidence="1" id="KW-1133">Transmembrane helix</keyword>
<comment type="caution">
    <text evidence="2">The sequence shown here is derived from an EMBL/GenBank/DDBJ whole genome shotgun (WGS) entry which is preliminary data.</text>
</comment>
<evidence type="ECO:0000313" key="2">
    <source>
        <dbReference type="EMBL" id="CAA7041285.1"/>
    </source>
</evidence>
<keyword evidence="3" id="KW-1185">Reference proteome</keyword>
<keyword evidence="1" id="KW-0812">Transmembrane</keyword>
<proteinExistence type="predicted"/>
<gene>
    <name evidence="2" type="ORF">MERR_LOCUS28520</name>
</gene>
<keyword evidence="1" id="KW-0472">Membrane</keyword>
<organism evidence="2 3">
    <name type="scientific">Microthlaspi erraticum</name>
    <dbReference type="NCBI Taxonomy" id="1685480"/>
    <lineage>
        <taxon>Eukaryota</taxon>
        <taxon>Viridiplantae</taxon>
        <taxon>Streptophyta</taxon>
        <taxon>Embryophyta</taxon>
        <taxon>Tracheophyta</taxon>
        <taxon>Spermatophyta</taxon>
        <taxon>Magnoliopsida</taxon>
        <taxon>eudicotyledons</taxon>
        <taxon>Gunneridae</taxon>
        <taxon>Pentapetalae</taxon>
        <taxon>rosids</taxon>
        <taxon>malvids</taxon>
        <taxon>Brassicales</taxon>
        <taxon>Brassicaceae</taxon>
        <taxon>Coluteocarpeae</taxon>
        <taxon>Microthlaspi</taxon>
    </lineage>
</organism>
<protein>
    <submittedName>
        <fullName evidence="2">Uncharacterized protein</fullName>
    </submittedName>
</protein>
<evidence type="ECO:0000313" key="3">
    <source>
        <dbReference type="Proteomes" id="UP000467841"/>
    </source>
</evidence>
<name>A0A6D2JI69_9BRAS</name>
<evidence type="ECO:0000256" key="1">
    <source>
        <dbReference type="SAM" id="Phobius"/>
    </source>
</evidence>
<dbReference type="Proteomes" id="UP000467841">
    <property type="component" value="Unassembled WGS sequence"/>
</dbReference>
<sequence length="178" mass="19521">MQIDLAESAREWAPPGIGECFRQLRAVLVARWTLESTSSRRRFIRSNSRAAHQPNSAGRVVVPLVVAAAGSNGSSSSSCAKASTCSRVFLLCARIASKPSASSFTKFSMSLRSLSLEEDFFELRCLSFDEGFLERRGTEGGGLSSFLERRGADGGGLSDIPLFYLLFMLFYYGFLMVF</sequence>
<feature type="transmembrane region" description="Helical" evidence="1">
    <location>
        <begin position="156"/>
        <end position="174"/>
    </location>
</feature>
<reference evidence="2" key="1">
    <citation type="submission" date="2020-01" db="EMBL/GenBank/DDBJ databases">
        <authorList>
            <person name="Mishra B."/>
        </authorList>
    </citation>
    <scope>NUCLEOTIDE SEQUENCE [LARGE SCALE GENOMIC DNA]</scope>
</reference>
<dbReference type="EMBL" id="CACVBM020001241">
    <property type="protein sequence ID" value="CAA7041285.1"/>
    <property type="molecule type" value="Genomic_DNA"/>
</dbReference>
<accession>A0A6D2JI69</accession>
<dbReference type="AlphaFoldDB" id="A0A6D2JI69"/>